<dbReference type="Proteomes" id="UP000050381">
    <property type="component" value="Unassembled WGS sequence"/>
</dbReference>
<organism evidence="1 2">
    <name type="scientific">Pseudomonas syringae pv. castaneae</name>
    <dbReference type="NCBI Taxonomy" id="264450"/>
    <lineage>
        <taxon>Bacteria</taxon>
        <taxon>Pseudomonadati</taxon>
        <taxon>Pseudomonadota</taxon>
        <taxon>Gammaproteobacteria</taxon>
        <taxon>Pseudomonadales</taxon>
        <taxon>Pseudomonadaceae</taxon>
        <taxon>Pseudomonas</taxon>
        <taxon>Pseudomonas syringae</taxon>
    </lineage>
</organism>
<dbReference type="EMBL" id="LJQD01000032">
    <property type="protein sequence ID" value="KPX00040.1"/>
    <property type="molecule type" value="Genomic_DNA"/>
</dbReference>
<proteinExistence type="predicted"/>
<reference evidence="1 2" key="1">
    <citation type="submission" date="2015-09" db="EMBL/GenBank/DDBJ databases">
        <title>Genome announcement of multiple Pseudomonas syringae strains.</title>
        <authorList>
            <person name="Thakur S."/>
            <person name="Wang P.W."/>
            <person name="Gong Y."/>
            <person name="Weir B.S."/>
            <person name="Guttman D.S."/>
        </authorList>
    </citation>
    <scope>NUCLEOTIDE SEQUENCE [LARGE SCALE GENOMIC DNA]</scope>
    <source>
        <strain evidence="1 2">ICMP9419</strain>
    </source>
</reference>
<evidence type="ECO:0000313" key="2">
    <source>
        <dbReference type="Proteomes" id="UP000050381"/>
    </source>
</evidence>
<evidence type="ECO:0000313" key="1">
    <source>
        <dbReference type="EMBL" id="KPX00040.1"/>
    </source>
</evidence>
<sequence length="194" mass="21684">MSNSNFEISWNAPIVPCKSLAGIPLHINAELVECSLAKYVIDRNKHLYQFENSPILQSKKFELDSSGDGGYEFFLFDECVVDLNNRALPALSIVIKNKKVFVIKVYNFSFPGDSAEEFIYKGKLPGGLALGSKISELIPFTDLDFDEELEWFYTDRNYGEVEIGGWGVPLEEQPEQIINSICIIPAASAQTADC</sequence>
<accession>A0A0P9N729</accession>
<comment type="caution">
    <text evidence="1">The sequence shown here is derived from an EMBL/GenBank/DDBJ whole genome shotgun (WGS) entry which is preliminary data.</text>
</comment>
<gene>
    <name evidence="1" type="ORF">ALO79_04423</name>
</gene>
<dbReference type="PATRIC" id="fig|264450.4.peg.5277"/>
<name>A0A0P9N729_PSESX</name>
<dbReference type="RefSeq" id="WP_041924485.1">
    <property type="nucleotide sequence ID" value="NZ_LIIH01000069.1"/>
</dbReference>
<dbReference type="AlphaFoldDB" id="A0A0P9N729"/>
<protein>
    <submittedName>
        <fullName evidence="1">Uncharacterized protein</fullName>
    </submittedName>
</protein>